<comment type="caution">
    <text evidence="1">The sequence shown here is derived from an EMBL/GenBank/DDBJ whole genome shotgun (WGS) entry which is preliminary data.</text>
</comment>
<name>A0ACC2F148_DALPE</name>
<accession>A0ACC2F148</accession>
<dbReference type="Proteomes" id="UP001157502">
    <property type="component" value="Chromosome 37"/>
</dbReference>
<protein>
    <submittedName>
        <fullName evidence="1">Uncharacterized protein</fullName>
    </submittedName>
</protein>
<gene>
    <name evidence="1" type="ORF">DPEC_G00361230</name>
</gene>
<keyword evidence="2" id="KW-1185">Reference proteome</keyword>
<evidence type="ECO:0000313" key="1">
    <source>
        <dbReference type="EMBL" id="KAJ7985061.1"/>
    </source>
</evidence>
<dbReference type="EMBL" id="CM055764">
    <property type="protein sequence ID" value="KAJ7985061.1"/>
    <property type="molecule type" value="Genomic_DNA"/>
</dbReference>
<reference evidence="1" key="1">
    <citation type="submission" date="2021-05" db="EMBL/GenBank/DDBJ databases">
        <authorList>
            <person name="Pan Q."/>
            <person name="Jouanno E."/>
            <person name="Zahm M."/>
            <person name="Klopp C."/>
            <person name="Cabau C."/>
            <person name="Louis A."/>
            <person name="Berthelot C."/>
            <person name="Parey E."/>
            <person name="Roest Crollius H."/>
            <person name="Montfort J."/>
            <person name="Robinson-Rechavi M."/>
            <person name="Bouchez O."/>
            <person name="Lampietro C."/>
            <person name="Lopez Roques C."/>
            <person name="Donnadieu C."/>
            <person name="Postlethwait J."/>
            <person name="Bobe J."/>
            <person name="Dillon D."/>
            <person name="Chandos A."/>
            <person name="von Hippel F."/>
            <person name="Guiguen Y."/>
        </authorList>
    </citation>
    <scope>NUCLEOTIDE SEQUENCE</scope>
    <source>
        <strain evidence="1">YG-Jan2019</strain>
    </source>
</reference>
<proteinExistence type="predicted"/>
<organism evidence="1 2">
    <name type="scientific">Dallia pectoralis</name>
    <name type="common">Alaska blackfish</name>
    <dbReference type="NCBI Taxonomy" id="75939"/>
    <lineage>
        <taxon>Eukaryota</taxon>
        <taxon>Metazoa</taxon>
        <taxon>Chordata</taxon>
        <taxon>Craniata</taxon>
        <taxon>Vertebrata</taxon>
        <taxon>Euteleostomi</taxon>
        <taxon>Actinopterygii</taxon>
        <taxon>Neopterygii</taxon>
        <taxon>Teleostei</taxon>
        <taxon>Protacanthopterygii</taxon>
        <taxon>Esociformes</taxon>
        <taxon>Umbridae</taxon>
        <taxon>Dallia</taxon>
    </lineage>
</organism>
<sequence>MTPPPQPHHPSTGRGVEEGPTLDLHPERRFTGEYHNDPRVGARPGDCSAPQVVLPPLCMSSTSRGPRHTAPAPPTASERRMERAAHRRVPLWTFGSGLPCGPARSPIVFPSHYRPSTTTSTTPAPRRGVEEGPTLDLHNERAAHRRVPLMTFGP</sequence>
<evidence type="ECO:0000313" key="2">
    <source>
        <dbReference type="Proteomes" id="UP001157502"/>
    </source>
</evidence>